<comment type="caution">
    <text evidence="12">The sequence shown here is derived from an EMBL/GenBank/DDBJ whole genome shotgun (WGS) entry which is preliminary data.</text>
</comment>
<proteinExistence type="inferred from homology"/>
<evidence type="ECO:0000256" key="3">
    <source>
        <dbReference type="ARBA" id="ARBA00018504"/>
    </source>
</evidence>
<reference evidence="12 13" key="1">
    <citation type="submission" date="2024-01" db="EMBL/GenBank/DDBJ databases">
        <authorList>
            <person name="Allen C."/>
            <person name="Tagirdzhanova G."/>
        </authorList>
    </citation>
    <scope>NUCLEOTIDE SEQUENCE [LARGE SCALE GENOMIC DNA]</scope>
    <source>
        <strain evidence="12 13">CBS 119000</strain>
    </source>
</reference>
<evidence type="ECO:0000256" key="11">
    <source>
        <dbReference type="SAM" id="MobiDB-lite"/>
    </source>
</evidence>
<keyword evidence="5 9" id="KW-0805">Transcription regulation</keyword>
<evidence type="ECO:0000256" key="1">
    <source>
        <dbReference type="ARBA" id="ARBA00004123"/>
    </source>
</evidence>
<feature type="region of interest" description="Disordered" evidence="11">
    <location>
        <begin position="105"/>
        <end position="185"/>
    </location>
</feature>
<protein>
    <recommendedName>
        <fullName evidence="3 9">Chromatin modification-related protein EAF6</fullName>
    </recommendedName>
</protein>
<comment type="subcellular location">
    <subcellularLocation>
        <location evidence="1 9">Nucleus</location>
    </subcellularLocation>
</comment>
<evidence type="ECO:0000256" key="2">
    <source>
        <dbReference type="ARBA" id="ARBA00010916"/>
    </source>
</evidence>
<keyword evidence="4 9" id="KW-0156">Chromatin regulator</keyword>
<gene>
    <name evidence="12" type="ORF">SEPCBS119000_006569</name>
</gene>
<evidence type="ECO:0000313" key="12">
    <source>
        <dbReference type="EMBL" id="CAK7275190.1"/>
    </source>
</evidence>
<organism evidence="12 13">
    <name type="scientific">Sporothrix epigloea</name>
    <dbReference type="NCBI Taxonomy" id="1892477"/>
    <lineage>
        <taxon>Eukaryota</taxon>
        <taxon>Fungi</taxon>
        <taxon>Dikarya</taxon>
        <taxon>Ascomycota</taxon>
        <taxon>Pezizomycotina</taxon>
        <taxon>Sordariomycetes</taxon>
        <taxon>Sordariomycetidae</taxon>
        <taxon>Ophiostomatales</taxon>
        <taxon>Ophiostomataceae</taxon>
        <taxon>Sporothrix</taxon>
    </lineage>
</organism>
<evidence type="ECO:0000256" key="8">
    <source>
        <dbReference type="ARBA" id="ARBA00023242"/>
    </source>
</evidence>
<evidence type="ECO:0000256" key="4">
    <source>
        <dbReference type="ARBA" id="ARBA00022853"/>
    </source>
</evidence>
<evidence type="ECO:0000256" key="7">
    <source>
        <dbReference type="ARBA" id="ARBA00023163"/>
    </source>
</evidence>
<comment type="similarity">
    <text evidence="2 9">Belongs to the EAF6 family.</text>
</comment>
<feature type="coiled-coil region" evidence="10">
    <location>
        <begin position="21"/>
        <end position="55"/>
    </location>
</feature>
<keyword evidence="6 10" id="KW-0175">Coiled coil</keyword>
<keyword evidence="8 9" id="KW-0539">Nucleus</keyword>
<evidence type="ECO:0000256" key="5">
    <source>
        <dbReference type="ARBA" id="ARBA00023015"/>
    </source>
</evidence>
<dbReference type="Pfam" id="PF09340">
    <property type="entry name" value="NuA4"/>
    <property type="match status" value="1"/>
</dbReference>
<keyword evidence="9" id="KW-0227">DNA damage</keyword>
<feature type="compositionally biased region" description="Low complexity" evidence="11">
    <location>
        <begin position="105"/>
        <end position="117"/>
    </location>
</feature>
<keyword evidence="9" id="KW-0234">DNA repair</keyword>
<sequence>MADKPQGGVAINADTPGIPYYDKSRQHLKELIQKRKTLERQLHAREEAIAQKETEYLENTANGNIITGFDNYVKGITGAAAQRRKTGATDANRLFTGSSISYNAASASNAATTSQTSLKDGPGPTSASGSGQATPTSATAGKASLSKKKKTAAAVAAATSGVDDSETDTTREPKKVRTSIGASRK</sequence>
<dbReference type="InterPro" id="IPR015418">
    <property type="entry name" value="Eaf6"/>
</dbReference>
<dbReference type="EMBL" id="CAWUON010000187">
    <property type="protein sequence ID" value="CAK7275190.1"/>
    <property type="molecule type" value="Genomic_DNA"/>
</dbReference>
<feature type="compositionally biased region" description="Polar residues" evidence="11">
    <location>
        <begin position="125"/>
        <end position="135"/>
    </location>
</feature>
<evidence type="ECO:0000256" key="9">
    <source>
        <dbReference type="RuleBase" id="RU368022"/>
    </source>
</evidence>
<comment type="function">
    <text evidence="9">Component of the NuA4 histone acetyltransferase complex which is involved in transcriptional activation of selected genes principally by acetylation of nucleosomal histone H4 and H2A. The NuA4 complex is also involved in DNA repair.</text>
</comment>
<name>A0ABP0E3P3_9PEZI</name>
<keyword evidence="7 9" id="KW-0804">Transcription</keyword>
<keyword evidence="13" id="KW-1185">Reference proteome</keyword>
<accession>A0ABP0E3P3</accession>
<evidence type="ECO:0000256" key="6">
    <source>
        <dbReference type="ARBA" id="ARBA00023054"/>
    </source>
</evidence>
<evidence type="ECO:0000256" key="10">
    <source>
        <dbReference type="SAM" id="Coils"/>
    </source>
</evidence>
<comment type="subunit">
    <text evidence="9">Component of the NuA4 histone acetyltransferase complex.</text>
</comment>
<evidence type="ECO:0000313" key="13">
    <source>
        <dbReference type="Proteomes" id="UP001642502"/>
    </source>
</evidence>
<dbReference type="Proteomes" id="UP001642502">
    <property type="component" value="Unassembled WGS sequence"/>
</dbReference>
<dbReference type="PANTHER" id="PTHR13476">
    <property type="entry name" value="CHROMATIN MODIFICATION-RELATED PROTEIN MEAF6"/>
    <property type="match status" value="1"/>
</dbReference>